<evidence type="ECO:0000256" key="2">
    <source>
        <dbReference type="ARBA" id="ARBA00023015"/>
    </source>
</evidence>
<dbReference type="PRINTS" id="PR00039">
    <property type="entry name" value="HTHLYSR"/>
</dbReference>
<dbReference type="GO" id="GO:0003677">
    <property type="term" value="F:DNA binding"/>
    <property type="evidence" value="ECO:0007669"/>
    <property type="project" value="UniProtKB-KW"/>
</dbReference>
<evidence type="ECO:0000313" key="7">
    <source>
        <dbReference type="Proteomes" id="UP000186758"/>
    </source>
</evidence>
<proteinExistence type="inferred from homology"/>
<dbReference type="InterPro" id="IPR000847">
    <property type="entry name" value="LysR_HTH_N"/>
</dbReference>
<comment type="caution">
    <text evidence="6">The sequence shown here is derived from an EMBL/GenBank/DDBJ whole genome shotgun (WGS) entry which is preliminary data.</text>
</comment>
<dbReference type="Pfam" id="PF00126">
    <property type="entry name" value="HTH_1"/>
    <property type="match status" value="1"/>
</dbReference>
<dbReference type="SUPFAM" id="SSF53850">
    <property type="entry name" value="Periplasmic binding protein-like II"/>
    <property type="match status" value="1"/>
</dbReference>
<evidence type="ECO:0000256" key="4">
    <source>
        <dbReference type="ARBA" id="ARBA00023163"/>
    </source>
</evidence>
<dbReference type="GO" id="GO:0032993">
    <property type="term" value="C:protein-DNA complex"/>
    <property type="evidence" value="ECO:0007669"/>
    <property type="project" value="TreeGrafter"/>
</dbReference>
<dbReference type="FunFam" id="1.10.10.10:FF:000001">
    <property type="entry name" value="LysR family transcriptional regulator"/>
    <property type="match status" value="1"/>
</dbReference>
<dbReference type="Gene3D" id="3.40.190.290">
    <property type="match status" value="1"/>
</dbReference>
<dbReference type="Pfam" id="PF03466">
    <property type="entry name" value="LysR_substrate"/>
    <property type="match status" value="1"/>
</dbReference>
<comment type="similarity">
    <text evidence="1">Belongs to the LysR transcriptional regulatory family.</text>
</comment>
<keyword evidence="3" id="KW-0238">DNA-binding</keyword>
<dbReference type="PROSITE" id="PS50931">
    <property type="entry name" value="HTH_LYSR"/>
    <property type="match status" value="1"/>
</dbReference>
<reference evidence="6 7" key="1">
    <citation type="submission" date="2016-11" db="EMBL/GenBank/DDBJ databases">
        <title>Description of two novel members of the family Erysipelotrichaceae: Ileibacterium lipovorans gen. nov., sp. nov. and Dubosiella newyorkensis, gen. nov., sp. nov.</title>
        <authorList>
            <person name="Cox L.M."/>
            <person name="Sohn J."/>
            <person name="Tyrrell K.L."/>
            <person name="Citron D.M."/>
            <person name="Lawson P.A."/>
            <person name="Patel N.B."/>
            <person name="Iizumi T."/>
            <person name="Perez-Perez G.I."/>
            <person name="Goldstein E.J."/>
            <person name="Blaser M.J."/>
        </authorList>
    </citation>
    <scope>NUCLEOTIDE SEQUENCE [LARGE SCALE GENOMIC DNA]</scope>
    <source>
        <strain evidence="6 7">NYU-BL-K8</strain>
    </source>
</reference>
<evidence type="ECO:0000259" key="5">
    <source>
        <dbReference type="PROSITE" id="PS50931"/>
    </source>
</evidence>
<protein>
    <recommendedName>
        <fullName evidence="5">HTH lysR-type domain-containing protein</fullName>
    </recommendedName>
</protein>
<evidence type="ECO:0000256" key="3">
    <source>
        <dbReference type="ARBA" id="ARBA00023125"/>
    </source>
</evidence>
<dbReference type="SUPFAM" id="SSF46785">
    <property type="entry name" value="Winged helix' DNA-binding domain"/>
    <property type="match status" value="1"/>
</dbReference>
<gene>
    <name evidence="6" type="ORF">BO223_04225</name>
</gene>
<dbReference type="PANTHER" id="PTHR30346">
    <property type="entry name" value="TRANSCRIPTIONAL DUAL REGULATOR HCAR-RELATED"/>
    <property type="match status" value="1"/>
</dbReference>
<dbReference type="Proteomes" id="UP000186758">
    <property type="component" value="Unassembled WGS sequence"/>
</dbReference>
<dbReference type="InterPro" id="IPR036388">
    <property type="entry name" value="WH-like_DNA-bd_sf"/>
</dbReference>
<dbReference type="GO" id="GO:0003700">
    <property type="term" value="F:DNA-binding transcription factor activity"/>
    <property type="evidence" value="ECO:0007669"/>
    <property type="project" value="InterPro"/>
</dbReference>
<evidence type="ECO:0000256" key="1">
    <source>
        <dbReference type="ARBA" id="ARBA00009437"/>
    </source>
</evidence>
<keyword evidence="2" id="KW-0805">Transcription regulation</keyword>
<dbReference type="EMBL" id="MPJZ01000045">
    <property type="protein sequence ID" value="OLU45703.1"/>
    <property type="molecule type" value="Genomic_DNA"/>
</dbReference>
<dbReference type="RefSeq" id="WP_075885064.1">
    <property type="nucleotide sequence ID" value="NZ_CAMUMN010000010.1"/>
</dbReference>
<dbReference type="Gene3D" id="1.10.10.10">
    <property type="entry name" value="Winged helix-like DNA-binding domain superfamily/Winged helix DNA-binding domain"/>
    <property type="match status" value="1"/>
</dbReference>
<accession>A0A1Q9YLB5</accession>
<organism evidence="6 7">
    <name type="scientific">Faecalibaculum rodentium</name>
    <dbReference type="NCBI Taxonomy" id="1702221"/>
    <lineage>
        <taxon>Bacteria</taxon>
        <taxon>Bacillati</taxon>
        <taxon>Bacillota</taxon>
        <taxon>Erysipelotrichia</taxon>
        <taxon>Erysipelotrichales</taxon>
        <taxon>Erysipelotrichaceae</taxon>
        <taxon>Faecalibaculum</taxon>
    </lineage>
</organism>
<sequence length="293" mass="32986">MELRILRYFLAVASEENISRAARLLHITQPTLSRQLHDLEIELGVQLFERGSRHITLTPQGLLFRRRAREIIELSDKARQELICGCDDIKGTVAIGAGELQSVLRLGTYMKEFRDLHPQVSFELITATADQIRAQLDQGLLDLGLMIEPLPGQNYEMIRFLDTENYAAVMPASHPLAARICIRPEDLRQVPLILPSRPEVEKNIISWMQGTYEDSQKVLTTNLSFNGIQMVKAGLGVFVGVPVSMSTELPESLELRALQPSLASFSDIVWKPDLPLNRAAEAFIRFLKEKGDL</sequence>
<name>A0A1Q9YLB5_9FIRM</name>
<dbReference type="AlphaFoldDB" id="A0A1Q9YLB5"/>
<dbReference type="PANTHER" id="PTHR30346:SF28">
    <property type="entry name" value="HTH-TYPE TRANSCRIPTIONAL REGULATOR CYNR"/>
    <property type="match status" value="1"/>
</dbReference>
<dbReference type="CDD" id="cd05466">
    <property type="entry name" value="PBP2_LTTR_substrate"/>
    <property type="match status" value="1"/>
</dbReference>
<feature type="domain" description="HTH lysR-type" evidence="5">
    <location>
        <begin position="1"/>
        <end position="58"/>
    </location>
</feature>
<keyword evidence="4" id="KW-0804">Transcription</keyword>
<dbReference type="InterPro" id="IPR036390">
    <property type="entry name" value="WH_DNA-bd_sf"/>
</dbReference>
<evidence type="ECO:0000313" key="6">
    <source>
        <dbReference type="EMBL" id="OLU45703.1"/>
    </source>
</evidence>
<dbReference type="InterPro" id="IPR005119">
    <property type="entry name" value="LysR_subst-bd"/>
</dbReference>